<gene>
    <name evidence="7" type="ORF">ENO26_04595</name>
</gene>
<dbReference type="Gene3D" id="2.40.40.20">
    <property type="match status" value="1"/>
</dbReference>
<dbReference type="GO" id="GO:0016020">
    <property type="term" value="C:membrane"/>
    <property type="evidence" value="ECO:0007669"/>
    <property type="project" value="TreeGrafter"/>
</dbReference>
<reference evidence="7" key="1">
    <citation type="journal article" date="2020" name="mSystems">
        <title>Genome- and Community-Level Interaction Insights into Carbon Utilization and Element Cycling Functions of Hydrothermarchaeota in Hydrothermal Sediment.</title>
        <authorList>
            <person name="Zhou Z."/>
            <person name="Liu Y."/>
            <person name="Xu W."/>
            <person name="Pan J."/>
            <person name="Luo Z.H."/>
            <person name="Li M."/>
        </authorList>
    </citation>
    <scope>NUCLEOTIDE SEQUENCE [LARGE SCALE GENOMIC DNA]</scope>
    <source>
        <strain evidence="7">SpSt-125</strain>
    </source>
</reference>
<dbReference type="GO" id="GO:0043546">
    <property type="term" value="F:molybdopterin cofactor binding"/>
    <property type="evidence" value="ECO:0007669"/>
    <property type="project" value="InterPro"/>
</dbReference>
<evidence type="ECO:0000313" key="7">
    <source>
        <dbReference type="EMBL" id="HEM66834.1"/>
    </source>
</evidence>
<comment type="caution">
    <text evidence="7">The sequence shown here is derived from an EMBL/GenBank/DDBJ whole genome shotgun (WGS) entry which is preliminary data.</text>
</comment>
<dbReference type="PANTHER" id="PTHR43105">
    <property type="entry name" value="RESPIRATORY NITRATE REDUCTASE"/>
    <property type="match status" value="1"/>
</dbReference>
<dbReference type="SUPFAM" id="SSF53706">
    <property type="entry name" value="Formate dehydrogenase/DMSO reductase, domains 1-3"/>
    <property type="match status" value="1"/>
</dbReference>
<dbReference type="GO" id="GO:0051536">
    <property type="term" value="F:iron-sulfur cluster binding"/>
    <property type="evidence" value="ECO:0007669"/>
    <property type="project" value="UniProtKB-KW"/>
</dbReference>
<evidence type="ECO:0000256" key="3">
    <source>
        <dbReference type="ARBA" id="ARBA00023004"/>
    </source>
</evidence>
<sequence>MCCLKILLVFLEDWGFCVAELRTVCPFCGFGCAIYIDKETGAISGGSCVKGFSLKNFMKEGRIFTPLARVGGRLSEASWTTVILSIASELKKIVKVYGGDSIAFLGCSKCTNEENYLLQKLARLIGSNNIDNSVRLCHAPSVKVLSDRLGFGAQTNPFDDLLHSRAILILGYNPVVSHPPLASILLQARNKGAKLIVVDIRESEIAKMANTFVRLWSPGLDYMFLNCLAKAVVLQGLHNREFVEKRTEGFEEFLNSLEHYAPSTCEEVLKIPWSTVIRVAESFASAGCGSILWGMGVTQHIQSVEAVEAIVNLALLLGYVGKRGCGLYPVRGQNNVQGACDMGALPDYLPGYERVEDSEARKRLEVLWNSSELPEKPGLTAIEMLEAASRGKIRALFIIGENPLRSHPNEEFVRKALRNTELVVISDARFSETSSYADFLIAVATWAEKEGSYTNSERKVRWSFKVFDPPGKAVPDWLFLTLLGNAIGLKGWRRYDSPDDILREVNATVAIYRGITPERLKNSEKGLTWPCYDVCGDDVLYIEGFATASGRARFSKVSKPVDNRFKGFRLVTYRLGECYNTVLCLGNGADSGAFPALINKLDAAELGIADGDEILVTTPCGKMVFSARVAEDISRGIIAIPWHSGVNRIVCEAPLNDAKMPPLKSVEVLGIELLRKCSKSPQLQLL</sequence>
<feature type="domain" description="Molybdopterin oxidoreductase" evidence="5">
    <location>
        <begin position="62"/>
        <end position="479"/>
    </location>
</feature>
<feature type="domain" description="Molybdopterin dinucleotide-binding" evidence="6">
    <location>
        <begin position="574"/>
        <end position="666"/>
    </location>
</feature>
<keyword evidence="3" id="KW-0408">Iron</keyword>
<evidence type="ECO:0000256" key="4">
    <source>
        <dbReference type="ARBA" id="ARBA00023014"/>
    </source>
</evidence>
<dbReference type="GO" id="GO:0003954">
    <property type="term" value="F:NADH dehydrogenase activity"/>
    <property type="evidence" value="ECO:0007669"/>
    <property type="project" value="TreeGrafter"/>
</dbReference>
<dbReference type="InterPro" id="IPR009010">
    <property type="entry name" value="Asp_de-COase-like_dom_sf"/>
</dbReference>
<keyword evidence="2" id="KW-0560">Oxidoreductase</keyword>
<dbReference type="InterPro" id="IPR006656">
    <property type="entry name" value="Mopterin_OxRdtase"/>
</dbReference>
<accession>A0A7J2U218</accession>
<dbReference type="InterPro" id="IPR006657">
    <property type="entry name" value="MoPterin_dinucl-bd_dom"/>
</dbReference>
<dbReference type="GO" id="GO:0022904">
    <property type="term" value="P:respiratory electron transport chain"/>
    <property type="evidence" value="ECO:0007669"/>
    <property type="project" value="TreeGrafter"/>
</dbReference>
<dbReference type="AlphaFoldDB" id="A0A7J2U218"/>
<evidence type="ECO:0000259" key="5">
    <source>
        <dbReference type="Pfam" id="PF00384"/>
    </source>
</evidence>
<dbReference type="EMBL" id="DSEU01000030">
    <property type="protein sequence ID" value="HEM66834.1"/>
    <property type="molecule type" value="Genomic_DNA"/>
</dbReference>
<keyword evidence="4" id="KW-0411">Iron-sulfur</keyword>
<dbReference type="SUPFAM" id="SSF50692">
    <property type="entry name" value="ADC-like"/>
    <property type="match status" value="1"/>
</dbReference>
<dbReference type="Gene3D" id="3.40.228.10">
    <property type="entry name" value="Dimethylsulfoxide Reductase, domain 2"/>
    <property type="match status" value="1"/>
</dbReference>
<dbReference type="Gene3D" id="3.40.50.740">
    <property type="match status" value="1"/>
</dbReference>
<dbReference type="GO" id="GO:0046872">
    <property type="term" value="F:metal ion binding"/>
    <property type="evidence" value="ECO:0007669"/>
    <property type="project" value="UniProtKB-KW"/>
</dbReference>
<keyword evidence="1" id="KW-0479">Metal-binding</keyword>
<evidence type="ECO:0000259" key="6">
    <source>
        <dbReference type="Pfam" id="PF01568"/>
    </source>
</evidence>
<dbReference type="Pfam" id="PF00384">
    <property type="entry name" value="Molybdopterin"/>
    <property type="match status" value="1"/>
</dbReference>
<dbReference type="Pfam" id="PF01568">
    <property type="entry name" value="Molydop_binding"/>
    <property type="match status" value="1"/>
</dbReference>
<dbReference type="PANTHER" id="PTHR43105:SF14">
    <property type="entry name" value="FORMATE DEHYDROGENASE H"/>
    <property type="match status" value="1"/>
</dbReference>
<dbReference type="InterPro" id="IPR050123">
    <property type="entry name" value="Prok_molybdopt-oxidoreductase"/>
</dbReference>
<organism evidence="7">
    <name type="scientific">Ignisphaera aggregans</name>
    <dbReference type="NCBI Taxonomy" id="334771"/>
    <lineage>
        <taxon>Archaea</taxon>
        <taxon>Thermoproteota</taxon>
        <taxon>Thermoprotei</taxon>
        <taxon>Desulfurococcales</taxon>
        <taxon>Desulfurococcaceae</taxon>
        <taxon>Ignisphaera</taxon>
    </lineage>
</organism>
<protein>
    <submittedName>
        <fullName evidence="7">Formate dehydrogenase subunit alpha</fullName>
    </submittedName>
</protein>
<proteinExistence type="predicted"/>
<name>A0A7J2U218_9CREN</name>
<evidence type="ECO:0000256" key="1">
    <source>
        <dbReference type="ARBA" id="ARBA00022723"/>
    </source>
</evidence>
<evidence type="ECO:0000256" key="2">
    <source>
        <dbReference type="ARBA" id="ARBA00023002"/>
    </source>
</evidence>